<evidence type="ECO:0000313" key="1">
    <source>
        <dbReference type="EMBL" id="CAG68936.1"/>
    </source>
</evidence>
<gene>
    <name evidence="1" type="ordered locus">ACIAD2131</name>
</gene>
<accession>Q6FAH7</accession>
<dbReference type="KEGG" id="aci:ACIAD2131"/>
<protein>
    <submittedName>
        <fullName evidence="1">Uncharacterized protein</fullName>
    </submittedName>
</protein>
<dbReference type="eggNOG" id="COG0582">
    <property type="taxonomic scope" value="Bacteria"/>
</dbReference>
<dbReference type="RefSeq" id="WP_011182434.1">
    <property type="nucleotide sequence ID" value="NC_005966.1"/>
</dbReference>
<dbReference type="Proteomes" id="UP000000430">
    <property type="component" value="Chromosome"/>
</dbReference>
<name>Q6FAH7_ACIAD</name>
<proteinExistence type="predicted"/>
<sequence>MSEVYEHLEPRQRPSFHDLRAQSVYNITQKYGKAYAQALAGHVTVK</sequence>
<organism evidence="1 2">
    <name type="scientific">Acinetobacter baylyi (strain ATCC 33305 / BD413 / ADP1)</name>
    <dbReference type="NCBI Taxonomy" id="62977"/>
    <lineage>
        <taxon>Bacteria</taxon>
        <taxon>Pseudomonadati</taxon>
        <taxon>Pseudomonadota</taxon>
        <taxon>Gammaproteobacteria</taxon>
        <taxon>Moraxellales</taxon>
        <taxon>Moraxellaceae</taxon>
        <taxon>Acinetobacter</taxon>
    </lineage>
</organism>
<dbReference type="AlphaFoldDB" id="Q6FAH7"/>
<dbReference type="HOGENOM" id="CLU_3178897_0_0_6"/>
<dbReference type="GeneID" id="68604294"/>
<reference evidence="1 2" key="1">
    <citation type="journal article" date="2004" name="Nucleic Acids Res.">
        <title>Unique features revealed by the genome sequence of Acinetobacter sp. ADP1, a versatile and naturally transformation competent bacterium.</title>
        <authorList>
            <person name="Barbe V."/>
            <person name="Vallenet D."/>
            <person name="Fonknechten N."/>
            <person name="Kreimeyer A."/>
            <person name="Oztas S."/>
            <person name="Labarre L."/>
            <person name="Cruveiller S."/>
            <person name="Robert C."/>
            <person name="Duprat S."/>
            <person name="Wincker P."/>
            <person name="Ornston L.N."/>
            <person name="Weissenbach J."/>
            <person name="Marliere P."/>
            <person name="Cohen G.N."/>
            <person name="Medigue C."/>
        </authorList>
    </citation>
    <scope>NUCLEOTIDE SEQUENCE [LARGE SCALE GENOMIC DNA]</scope>
    <source>
        <strain evidence="2">ATCC 33305 / BD413 / ADP1</strain>
    </source>
</reference>
<dbReference type="EMBL" id="CR543861">
    <property type="protein sequence ID" value="CAG68936.1"/>
    <property type="molecule type" value="Genomic_DNA"/>
</dbReference>
<evidence type="ECO:0000313" key="2">
    <source>
        <dbReference type="Proteomes" id="UP000000430"/>
    </source>
</evidence>